<name>M8D915_AEGTA</name>
<feature type="compositionally biased region" description="Gly residues" evidence="1">
    <location>
        <begin position="34"/>
        <end position="43"/>
    </location>
</feature>
<dbReference type="EnsemblPlants" id="EMT33021">
    <property type="protein sequence ID" value="EMT33021"/>
    <property type="gene ID" value="F775_42631"/>
</dbReference>
<reference evidence="2" key="1">
    <citation type="submission" date="2015-06" db="UniProtKB">
        <authorList>
            <consortium name="EnsemblPlants"/>
        </authorList>
    </citation>
    <scope>IDENTIFICATION</scope>
</reference>
<accession>M8D915</accession>
<sequence>MDARRSPSPSPAADDDEQRTSGGGGARSGRNGREGGVGEGGAAELGRRRETVVGVGI</sequence>
<organism evidence="2">
    <name type="scientific">Aegilops tauschii</name>
    <name type="common">Tausch's goatgrass</name>
    <name type="synonym">Aegilops squarrosa</name>
    <dbReference type="NCBI Taxonomy" id="37682"/>
    <lineage>
        <taxon>Eukaryota</taxon>
        <taxon>Viridiplantae</taxon>
        <taxon>Streptophyta</taxon>
        <taxon>Embryophyta</taxon>
        <taxon>Tracheophyta</taxon>
        <taxon>Spermatophyta</taxon>
        <taxon>Magnoliopsida</taxon>
        <taxon>Liliopsida</taxon>
        <taxon>Poales</taxon>
        <taxon>Poaceae</taxon>
        <taxon>BOP clade</taxon>
        <taxon>Pooideae</taxon>
        <taxon>Triticodae</taxon>
        <taxon>Triticeae</taxon>
        <taxon>Triticinae</taxon>
        <taxon>Aegilops</taxon>
    </lineage>
</organism>
<evidence type="ECO:0000313" key="2">
    <source>
        <dbReference type="EnsemblPlants" id="EMT33021"/>
    </source>
</evidence>
<evidence type="ECO:0000256" key="1">
    <source>
        <dbReference type="SAM" id="MobiDB-lite"/>
    </source>
</evidence>
<dbReference type="AlphaFoldDB" id="M8D915"/>
<proteinExistence type="predicted"/>
<protein>
    <submittedName>
        <fullName evidence="2">Uncharacterized protein</fullName>
    </submittedName>
</protein>
<feature type="region of interest" description="Disordered" evidence="1">
    <location>
        <begin position="1"/>
        <end position="57"/>
    </location>
</feature>